<evidence type="ECO:0008006" key="2">
    <source>
        <dbReference type="Google" id="ProtNLM"/>
    </source>
</evidence>
<dbReference type="AlphaFoldDB" id="A0A0F9GPN3"/>
<accession>A0A0F9GPN3</accession>
<organism evidence="1">
    <name type="scientific">marine sediment metagenome</name>
    <dbReference type="NCBI Taxonomy" id="412755"/>
    <lineage>
        <taxon>unclassified sequences</taxon>
        <taxon>metagenomes</taxon>
        <taxon>ecological metagenomes</taxon>
    </lineage>
</organism>
<name>A0A0F9GPN3_9ZZZZ</name>
<sequence length="166" mass="19189">RPLLVGLHNPLSPKPEHALYPRPEGCTGWRLLQMLGPAYTERDYLRAFDRVDLLDHHEQVGGKGYAARLRQARPRLVEHIIAGQYKYVVLFGTDVWRAVLGPHGRDKSPPWTLWTFMRLTEDRLGHFLTLPHPSGRNRWYQDRVNEAAARRALRQLAEDSLAEARP</sequence>
<dbReference type="SUPFAM" id="SSF52141">
    <property type="entry name" value="Uracil-DNA glycosylase-like"/>
    <property type="match status" value="1"/>
</dbReference>
<dbReference type="EMBL" id="LAZR01017336">
    <property type="protein sequence ID" value="KKM00845.1"/>
    <property type="molecule type" value="Genomic_DNA"/>
</dbReference>
<protein>
    <recommendedName>
        <fullName evidence="2">Uracil-DNA glycosylase-like domain-containing protein</fullName>
    </recommendedName>
</protein>
<gene>
    <name evidence="1" type="ORF">LCGC14_1800340</name>
</gene>
<reference evidence="1" key="1">
    <citation type="journal article" date="2015" name="Nature">
        <title>Complex archaea that bridge the gap between prokaryotes and eukaryotes.</title>
        <authorList>
            <person name="Spang A."/>
            <person name="Saw J.H."/>
            <person name="Jorgensen S.L."/>
            <person name="Zaremba-Niedzwiedzka K."/>
            <person name="Martijn J."/>
            <person name="Lind A.E."/>
            <person name="van Eijk R."/>
            <person name="Schleper C."/>
            <person name="Guy L."/>
            <person name="Ettema T.J."/>
        </authorList>
    </citation>
    <scope>NUCLEOTIDE SEQUENCE</scope>
</reference>
<proteinExistence type="predicted"/>
<dbReference type="InterPro" id="IPR036895">
    <property type="entry name" value="Uracil-DNA_glycosylase-like_sf"/>
</dbReference>
<comment type="caution">
    <text evidence="1">The sequence shown here is derived from an EMBL/GenBank/DDBJ whole genome shotgun (WGS) entry which is preliminary data.</text>
</comment>
<feature type="non-terminal residue" evidence="1">
    <location>
        <position position="1"/>
    </location>
</feature>
<evidence type="ECO:0000313" key="1">
    <source>
        <dbReference type="EMBL" id="KKM00845.1"/>
    </source>
</evidence>